<gene>
    <name evidence="2" type="ORF">F0185_31195</name>
</gene>
<evidence type="ECO:0000313" key="2">
    <source>
        <dbReference type="EMBL" id="NHZ38024.1"/>
    </source>
</evidence>
<dbReference type="PROSITE" id="PS00409">
    <property type="entry name" value="PROKAR_NTER_METHYL"/>
    <property type="match status" value="1"/>
</dbReference>
<proteinExistence type="predicted"/>
<sequence>MSARARQHGFTLIEAIVVIVITGILGAIVATFLRLPVQNYVDSAGRAELADTADTAVRRMVREIRLALPNTVRVSGNAIEFVPTKTGGRYLAAEDTLVPANNPAGDHLNFVDPADLTFRVLGPLQEGPQQIAAGDLVVVNNLMISGDAANVYAAVPTNRAEVAAVDAASKVITLKANPFAVQNPPMAHPMHRFQVTGQPVTYSCANGVLVRHANYGFNATQNSYPSAAPALLAANVASCEFNYTLIGNTRAALVRLSLTLRRPDGRDGPISMTQQVHVDNNP</sequence>
<dbReference type="NCBIfam" id="TIGR02532">
    <property type="entry name" value="IV_pilin_GFxxxE"/>
    <property type="match status" value="1"/>
</dbReference>
<dbReference type="InterPro" id="IPR012902">
    <property type="entry name" value="N_methyl_site"/>
</dbReference>
<keyword evidence="3" id="KW-1185">Reference proteome</keyword>
<feature type="transmembrane region" description="Helical" evidence="1">
    <location>
        <begin position="12"/>
        <end position="33"/>
    </location>
</feature>
<keyword evidence="1" id="KW-1133">Transmembrane helix</keyword>
<dbReference type="SUPFAM" id="SSF54523">
    <property type="entry name" value="Pili subunits"/>
    <property type="match status" value="1"/>
</dbReference>
<keyword evidence="1" id="KW-0812">Transmembrane</keyword>
<protein>
    <submittedName>
        <fullName evidence="2">Type II secretion system protein</fullName>
    </submittedName>
</protein>
<reference evidence="2 3" key="1">
    <citation type="submission" date="2019-09" db="EMBL/GenBank/DDBJ databases">
        <title>Taxonomy of Antarctic Massilia spp.: description of Massilia rubra sp. nov., Massilia aquatica sp. nov., Massilia mucilaginosa sp. nov., Massilia frigida sp. nov. isolated from streams, lakes and regoliths.</title>
        <authorList>
            <person name="Holochova P."/>
            <person name="Sedlacek I."/>
            <person name="Kralova S."/>
            <person name="Maslanova I."/>
            <person name="Busse H.-J."/>
            <person name="Stankova E."/>
            <person name="Vrbovska V."/>
            <person name="Kovarovic V."/>
            <person name="Bartak M."/>
            <person name="Svec P."/>
            <person name="Pantucek R."/>
        </authorList>
    </citation>
    <scope>NUCLEOTIDE SEQUENCE [LARGE SCALE GENOMIC DNA]</scope>
    <source>
        <strain evidence="2 3">CCM 8692</strain>
    </source>
</reference>
<keyword evidence="1" id="KW-0472">Membrane</keyword>
<name>A0ABX0LT75_9BURK</name>
<dbReference type="Gene3D" id="3.30.700.10">
    <property type="entry name" value="Glycoprotein, Type 4 Pilin"/>
    <property type="match status" value="1"/>
</dbReference>
<comment type="caution">
    <text evidence="2">The sequence shown here is derived from an EMBL/GenBank/DDBJ whole genome shotgun (WGS) entry which is preliminary data.</text>
</comment>
<dbReference type="Pfam" id="PF07963">
    <property type="entry name" value="N_methyl"/>
    <property type="match status" value="1"/>
</dbReference>
<dbReference type="InterPro" id="IPR045584">
    <property type="entry name" value="Pilin-like"/>
</dbReference>
<accession>A0ABX0LT75</accession>
<dbReference type="EMBL" id="VUYU01000038">
    <property type="protein sequence ID" value="NHZ38024.1"/>
    <property type="molecule type" value="Genomic_DNA"/>
</dbReference>
<dbReference type="RefSeq" id="WP_167232193.1">
    <property type="nucleotide sequence ID" value="NZ_VUYU01000038.1"/>
</dbReference>
<evidence type="ECO:0000256" key="1">
    <source>
        <dbReference type="SAM" id="Phobius"/>
    </source>
</evidence>
<evidence type="ECO:0000313" key="3">
    <source>
        <dbReference type="Proteomes" id="UP000785613"/>
    </source>
</evidence>
<dbReference type="Proteomes" id="UP000785613">
    <property type="component" value="Unassembled WGS sequence"/>
</dbReference>
<organism evidence="2 3">
    <name type="scientific">Massilia rubra</name>
    <dbReference type="NCBI Taxonomy" id="2607910"/>
    <lineage>
        <taxon>Bacteria</taxon>
        <taxon>Pseudomonadati</taxon>
        <taxon>Pseudomonadota</taxon>
        <taxon>Betaproteobacteria</taxon>
        <taxon>Burkholderiales</taxon>
        <taxon>Oxalobacteraceae</taxon>
        <taxon>Telluria group</taxon>
        <taxon>Massilia</taxon>
    </lineage>
</organism>